<dbReference type="PRINTS" id="PR00169">
    <property type="entry name" value="KCHANNEL"/>
</dbReference>
<evidence type="ECO:0000256" key="2">
    <source>
        <dbReference type="ARBA" id="ARBA00022448"/>
    </source>
</evidence>
<dbReference type="InParanoid" id="A0A1Y1YJY6"/>
<evidence type="ECO:0000313" key="14">
    <source>
        <dbReference type="EMBL" id="ORX98325.1"/>
    </source>
</evidence>
<reference evidence="14 15" key="1">
    <citation type="submission" date="2016-07" db="EMBL/GenBank/DDBJ databases">
        <title>Pervasive Adenine N6-methylation of Active Genes in Fungi.</title>
        <authorList>
            <consortium name="DOE Joint Genome Institute"/>
            <person name="Mondo S.J."/>
            <person name="Dannebaum R.O."/>
            <person name="Kuo R.C."/>
            <person name="Labutti K."/>
            <person name="Haridas S."/>
            <person name="Kuo A."/>
            <person name="Salamov A."/>
            <person name="Ahrendt S.R."/>
            <person name="Lipzen A."/>
            <person name="Sullivan W."/>
            <person name="Andreopoulos W.B."/>
            <person name="Clum A."/>
            <person name="Lindquist E."/>
            <person name="Daum C."/>
            <person name="Ramamoorthy G.K."/>
            <person name="Gryganskyi A."/>
            <person name="Culley D."/>
            <person name="Magnuson J.K."/>
            <person name="James T.Y."/>
            <person name="O'Malley M.A."/>
            <person name="Stajich J.E."/>
            <person name="Spatafora J.W."/>
            <person name="Visel A."/>
            <person name="Grigoriev I.V."/>
        </authorList>
    </citation>
    <scope>NUCLEOTIDE SEQUENCE [LARGE SCALE GENOMIC DNA]</scope>
    <source>
        <strain evidence="14 15">CBS 931.73</strain>
    </source>
</reference>
<dbReference type="GO" id="GO:0008076">
    <property type="term" value="C:voltage-gated potassium channel complex"/>
    <property type="evidence" value="ECO:0007669"/>
    <property type="project" value="InterPro"/>
</dbReference>
<keyword evidence="6" id="KW-0851">Voltage-gated channel</keyword>
<evidence type="ECO:0000256" key="3">
    <source>
        <dbReference type="ARBA" id="ARBA00022538"/>
    </source>
</evidence>
<keyword evidence="7" id="KW-0630">Potassium</keyword>
<dbReference type="InterPro" id="IPR005821">
    <property type="entry name" value="Ion_trans_dom"/>
</dbReference>
<keyword evidence="9" id="KW-0406">Ion transport</keyword>
<keyword evidence="2" id="KW-0813">Transport</keyword>
<feature type="transmembrane region" description="Helical" evidence="12">
    <location>
        <begin position="233"/>
        <end position="257"/>
    </location>
</feature>
<protein>
    <submittedName>
        <fullName evidence="14">Voltage-gated potassium channel</fullName>
    </submittedName>
</protein>
<organism evidence="14 15">
    <name type="scientific">Basidiobolus meristosporus CBS 931.73</name>
    <dbReference type="NCBI Taxonomy" id="1314790"/>
    <lineage>
        <taxon>Eukaryota</taxon>
        <taxon>Fungi</taxon>
        <taxon>Fungi incertae sedis</taxon>
        <taxon>Zoopagomycota</taxon>
        <taxon>Entomophthoromycotina</taxon>
        <taxon>Basidiobolomycetes</taxon>
        <taxon>Basidiobolales</taxon>
        <taxon>Basidiobolaceae</taxon>
        <taxon>Basidiobolus</taxon>
    </lineage>
</organism>
<accession>A0A1Y1YJY6</accession>
<evidence type="ECO:0000256" key="6">
    <source>
        <dbReference type="ARBA" id="ARBA00022882"/>
    </source>
</evidence>
<name>A0A1Y1YJY6_9FUNG</name>
<dbReference type="Gene3D" id="1.20.120.350">
    <property type="entry name" value="Voltage-gated potassium channels. Chain C"/>
    <property type="match status" value="1"/>
</dbReference>
<dbReference type="Pfam" id="PF00520">
    <property type="entry name" value="Ion_trans"/>
    <property type="match status" value="1"/>
</dbReference>
<feature type="domain" description="Ion transport" evidence="13">
    <location>
        <begin position="102"/>
        <end position="339"/>
    </location>
</feature>
<keyword evidence="10 12" id="KW-0472">Membrane</keyword>
<dbReference type="PANTHER" id="PTHR11537">
    <property type="entry name" value="VOLTAGE-GATED POTASSIUM CHANNEL"/>
    <property type="match status" value="1"/>
</dbReference>
<dbReference type="Gene3D" id="1.10.287.70">
    <property type="match status" value="1"/>
</dbReference>
<keyword evidence="11 14" id="KW-0407">Ion channel</keyword>
<evidence type="ECO:0000256" key="4">
    <source>
        <dbReference type="ARBA" id="ARBA00022692"/>
    </source>
</evidence>
<keyword evidence="3" id="KW-0633">Potassium transport</keyword>
<evidence type="ECO:0000256" key="9">
    <source>
        <dbReference type="ARBA" id="ARBA00023065"/>
    </source>
</evidence>
<evidence type="ECO:0000256" key="7">
    <source>
        <dbReference type="ARBA" id="ARBA00022958"/>
    </source>
</evidence>
<feature type="transmembrane region" description="Helical" evidence="12">
    <location>
        <begin position="103"/>
        <end position="124"/>
    </location>
</feature>
<dbReference type="GO" id="GO:0001508">
    <property type="term" value="P:action potential"/>
    <property type="evidence" value="ECO:0007669"/>
    <property type="project" value="TreeGrafter"/>
</dbReference>
<dbReference type="InterPro" id="IPR028325">
    <property type="entry name" value="VG_K_chnl"/>
</dbReference>
<dbReference type="PANTHER" id="PTHR11537:SF254">
    <property type="entry name" value="POTASSIUM VOLTAGE-GATED CHANNEL PROTEIN SHAB"/>
    <property type="match status" value="1"/>
</dbReference>
<dbReference type="AlphaFoldDB" id="A0A1Y1YJY6"/>
<comment type="caution">
    <text evidence="14">The sequence shown here is derived from an EMBL/GenBank/DDBJ whole genome shotgun (WGS) entry which is preliminary data.</text>
</comment>
<evidence type="ECO:0000256" key="8">
    <source>
        <dbReference type="ARBA" id="ARBA00022989"/>
    </source>
</evidence>
<feature type="transmembrane region" description="Helical" evidence="12">
    <location>
        <begin position="314"/>
        <end position="338"/>
    </location>
</feature>
<evidence type="ECO:0000259" key="13">
    <source>
        <dbReference type="Pfam" id="PF00520"/>
    </source>
</evidence>
<evidence type="ECO:0000256" key="1">
    <source>
        <dbReference type="ARBA" id="ARBA00004141"/>
    </source>
</evidence>
<dbReference type="STRING" id="1314790.A0A1Y1YJY6"/>
<sequence>MSTLPQRSQEMVDSFPNSNPTKIILDTGECSYHDSPTLISTPGLDTDHVDCMSSFDSSAVEDNLTDNSLSSDEEKSHIENAMSPFRAWCYRFFVISENWQARLFYLVSHILLLLMVISFCLETIPSVYQTESNEWIIFSKTLDIALLVILSLEFVGKLYGWPKRWRFFLNYKNILDLLTIIPFVIVTFFESVASSYFFRVLRLLKVFTLLKIFRVNQYSPGIYVTTHAIKRSVIQILVVSLYLIVAILISSSLVFFVEQSEYDKANRVWVREVNGQLEPSPFQSIVHAFYWSVVTLTTTGYGDVVPVTNLGKMIAGFTMICGVLVIALPTSIIGSNLVSEWENYNRLKFQAEFKQLKRQTSLRSLREKRIKDKALRHQNRQMMNLISEIQERLYDVNPPHYYLKYKRLANKYLDMKHKVALLRGGSGEIQKKCASD</sequence>
<proteinExistence type="predicted"/>
<evidence type="ECO:0000256" key="12">
    <source>
        <dbReference type="SAM" id="Phobius"/>
    </source>
</evidence>
<evidence type="ECO:0000313" key="15">
    <source>
        <dbReference type="Proteomes" id="UP000193498"/>
    </source>
</evidence>
<keyword evidence="8 12" id="KW-1133">Transmembrane helix</keyword>
<dbReference type="EMBL" id="MCFE01000115">
    <property type="protein sequence ID" value="ORX98325.1"/>
    <property type="molecule type" value="Genomic_DNA"/>
</dbReference>
<evidence type="ECO:0000256" key="11">
    <source>
        <dbReference type="ARBA" id="ARBA00023303"/>
    </source>
</evidence>
<feature type="transmembrane region" description="Helical" evidence="12">
    <location>
        <begin position="173"/>
        <end position="190"/>
    </location>
</feature>
<dbReference type="GO" id="GO:0005249">
    <property type="term" value="F:voltage-gated potassium channel activity"/>
    <property type="evidence" value="ECO:0007669"/>
    <property type="project" value="InterPro"/>
</dbReference>
<dbReference type="Proteomes" id="UP000193498">
    <property type="component" value="Unassembled WGS sequence"/>
</dbReference>
<keyword evidence="4 12" id="KW-0812">Transmembrane</keyword>
<dbReference type="SUPFAM" id="SSF81324">
    <property type="entry name" value="Voltage-gated potassium channels"/>
    <property type="match status" value="1"/>
</dbReference>
<comment type="subcellular location">
    <subcellularLocation>
        <location evidence="1">Membrane</location>
        <topology evidence="1">Multi-pass membrane protein</topology>
    </subcellularLocation>
</comment>
<dbReference type="InterPro" id="IPR027359">
    <property type="entry name" value="Volt_channel_dom_sf"/>
</dbReference>
<keyword evidence="5" id="KW-0631">Potassium channel</keyword>
<gene>
    <name evidence="14" type="ORF">K493DRAFT_7514</name>
</gene>
<dbReference type="OrthoDB" id="415460at2759"/>
<evidence type="ECO:0000256" key="5">
    <source>
        <dbReference type="ARBA" id="ARBA00022826"/>
    </source>
</evidence>
<evidence type="ECO:0000256" key="10">
    <source>
        <dbReference type="ARBA" id="ARBA00023136"/>
    </source>
</evidence>
<keyword evidence="15" id="KW-1185">Reference proteome</keyword>